<dbReference type="InterPro" id="IPR051387">
    <property type="entry name" value="BAF"/>
</dbReference>
<organism evidence="3 4">
    <name type="scientific">Leptotrombidium deliense</name>
    <dbReference type="NCBI Taxonomy" id="299467"/>
    <lineage>
        <taxon>Eukaryota</taxon>
        <taxon>Metazoa</taxon>
        <taxon>Ecdysozoa</taxon>
        <taxon>Arthropoda</taxon>
        <taxon>Chelicerata</taxon>
        <taxon>Arachnida</taxon>
        <taxon>Acari</taxon>
        <taxon>Acariformes</taxon>
        <taxon>Trombidiformes</taxon>
        <taxon>Prostigmata</taxon>
        <taxon>Anystina</taxon>
        <taxon>Parasitengona</taxon>
        <taxon>Trombiculoidea</taxon>
        <taxon>Trombiculidae</taxon>
        <taxon>Leptotrombidium</taxon>
    </lineage>
</organism>
<comment type="subcellular location">
    <subcellularLocation>
        <location evidence="1">Nucleus</location>
    </subcellularLocation>
</comment>
<dbReference type="Proteomes" id="UP000288716">
    <property type="component" value="Unassembled WGS sequence"/>
</dbReference>
<dbReference type="GO" id="GO:0005634">
    <property type="term" value="C:nucleus"/>
    <property type="evidence" value="ECO:0007669"/>
    <property type="project" value="UniProtKB-SubCell"/>
</dbReference>
<evidence type="ECO:0000256" key="1">
    <source>
        <dbReference type="ARBA" id="ARBA00004123"/>
    </source>
</evidence>
<keyword evidence="2" id="KW-0539">Nucleus</keyword>
<dbReference type="Gene3D" id="1.10.150.40">
    <property type="entry name" value="Barrier-to-autointegration factor, BAF"/>
    <property type="match status" value="1"/>
</dbReference>
<dbReference type="InterPro" id="IPR036617">
    <property type="entry name" value="BAF_sf"/>
</dbReference>
<dbReference type="OrthoDB" id="9997163at2759"/>
<dbReference type="GO" id="GO:0000793">
    <property type="term" value="C:condensed chromosome"/>
    <property type="evidence" value="ECO:0007669"/>
    <property type="project" value="TreeGrafter"/>
</dbReference>
<dbReference type="EMBL" id="NCKV01001480">
    <property type="protein sequence ID" value="RWS28266.1"/>
    <property type="molecule type" value="Genomic_DNA"/>
</dbReference>
<name>A0A443SL51_9ACAR</name>
<dbReference type="SMART" id="SM01023">
    <property type="entry name" value="BAF"/>
    <property type="match status" value="1"/>
</dbReference>
<sequence>MAETKEDIFLSEPIGDKTTDWLPGIEEEDAIALEKKGFETAYQLLGQFLLLKQDEFLFVEWLKLFEIKDNAAVECYKCLKAWVDRFM</sequence>
<comment type="caution">
    <text evidence="3">The sequence shown here is derived from an EMBL/GenBank/DDBJ whole genome shotgun (WGS) entry which is preliminary data.</text>
</comment>
<evidence type="ECO:0000256" key="2">
    <source>
        <dbReference type="ARBA" id="ARBA00023242"/>
    </source>
</evidence>
<dbReference type="InterPro" id="IPR004122">
    <property type="entry name" value="BAF_prot"/>
</dbReference>
<proteinExistence type="predicted"/>
<keyword evidence="4" id="KW-1185">Reference proteome</keyword>
<accession>A0A443SL51</accession>
<evidence type="ECO:0000313" key="3">
    <source>
        <dbReference type="EMBL" id="RWS28266.1"/>
    </source>
</evidence>
<dbReference type="STRING" id="299467.A0A443SL51"/>
<dbReference type="Pfam" id="PF02961">
    <property type="entry name" value="SAM_BAF"/>
    <property type="match status" value="1"/>
</dbReference>
<dbReference type="AlphaFoldDB" id="A0A443SL51"/>
<dbReference type="PANTHER" id="PTHR47507">
    <property type="entry name" value="BARRIER TO AUTOINTEGRATION FACTOR 2"/>
    <property type="match status" value="1"/>
</dbReference>
<gene>
    <name evidence="3" type="ORF">B4U80_11080</name>
</gene>
<evidence type="ECO:0000313" key="4">
    <source>
        <dbReference type="Proteomes" id="UP000288716"/>
    </source>
</evidence>
<protein>
    <submittedName>
        <fullName evidence="3">Barrier-to-autointegration factor A-like protein</fullName>
    </submittedName>
</protein>
<dbReference type="PANTHER" id="PTHR47507:SF6">
    <property type="entry name" value="BARRIER-TO-AUTOINTEGRATION FACTOR"/>
    <property type="match status" value="1"/>
</dbReference>
<dbReference type="GO" id="GO:0051276">
    <property type="term" value="P:chromosome organization"/>
    <property type="evidence" value="ECO:0007669"/>
    <property type="project" value="TreeGrafter"/>
</dbReference>
<reference evidence="3 4" key="1">
    <citation type="journal article" date="2018" name="Gigascience">
        <title>Genomes of trombidid mites reveal novel predicted allergens and laterally-transferred genes associated with secondary metabolism.</title>
        <authorList>
            <person name="Dong X."/>
            <person name="Chaisiri K."/>
            <person name="Xia D."/>
            <person name="Armstrong S.D."/>
            <person name="Fang Y."/>
            <person name="Donnelly M.J."/>
            <person name="Kadowaki T."/>
            <person name="McGarry J.W."/>
            <person name="Darby A.C."/>
            <person name="Makepeace B.L."/>
        </authorList>
    </citation>
    <scope>NUCLEOTIDE SEQUENCE [LARGE SCALE GENOMIC DNA]</scope>
    <source>
        <strain evidence="3">UoL-UT</strain>
    </source>
</reference>
<dbReference type="SUPFAM" id="SSF47798">
    <property type="entry name" value="Barrier-to-autointegration factor, BAF"/>
    <property type="match status" value="1"/>
</dbReference>
<dbReference type="VEuPathDB" id="VectorBase:LDEU003776"/>
<dbReference type="GO" id="GO:0003677">
    <property type="term" value="F:DNA binding"/>
    <property type="evidence" value="ECO:0007669"/>
    <property type="project" value="InterPro"/>
</dbReference>